<dbReference type="GO" id="GO:0016579">
    <property type="term" value="P:protein deubiquitination"/>
    <property type="evidence" value="ECO:0007669"/>
    <property type="project" value="TreeGrafter"/>
</dbReference>
<protein>
    <submittedName>
        <fullName evidence="7">PPPDE domain-containing protein</fullName>
    </submittedName>
</protein>
<organism evidence="5">
    <name type="scientific">Cladocopium goreaui</name>
    <dbReference type="NCBI Taxonomy" id="2562237"/>
    <lineage>
        <taxon>Eukaryota</taxon>
        <taxon>Sar</taxon>
        <taxon>Alveolata</taxon>
        <taxon>Dinophyceae</taxon>
        <taxon>Suessiales</taxon>
        <taxon>Symbiodiniaceae</taxon>
        <taxon>Cladocopium</taxon>
    </lineage>
</organism>
<reference evidence="5" key="1">
    <citation type="submission" date="2022-10" db="EMBL/GenBank/DDBJ databases">
        <authorList>
            <person name="Chen Y."/>
            <person name="Dougan E. K."/>
            <person name="Chan C."/>
            <person name="Rhodes N."/>
            <person name="Thang M."/>
        </authorList>
    </citation>
    <scope>NUCLEOTIDE SEQUENCE</scope>
</reference>
<dbReference type="PANTHER" id="PTHR12378">
    <property type="entry name" value="DESUMOYLATING ISOPEPTIDASE"/>
    <property type="match status" value="1"/>
</dbReference>
<dbReference type="Pfam" id="PF05903">
    <property type="entry name" value="Peptidase_C97"/>
    <property type="match status" value="1"/>
</dbReference>
<evidence type="ECO:0000256" key="3">
    <source>
        <dbReference type="ARBA" id="ARBA00022801"/>
    </source>
</evidence>
<dbReference type="Gene3D" id="3.90.1720.30">
    <property type="entry name" value="PPPDE domains"/>
    <property type="match status" value="1"/>
</dbReference>
<evidence type="ECO:0000259" key="4">
    <source>
        <dbReference type="PROSITE" id="PS51858"/>
    </source>
</evidence>
<accession>A0A9P1FYJ4</accession>
<dbReference type="GO" id="GO:0006508">
    <property type="term" value="P:proteolysis"/>
    <property type="evidence" value="ECO:0007669"/>
    <property type="project" value="UniProtKB-KW"/>
</dbReference>
<comment type="caution">
    <text evidence="5">The sequence shown here is derived from an EMBL/GenBank/DDBJ whole genome shotgun (WGS) entry which is preliminary data.</text>
</comment>
<dbReference type="PROSITE" id="PS51858">
    <property type="entry name" value="PPPDE"/>
    <property type="match status" value="1"/>
</dbReference>
<feature type="domain" description="PPPDE" evidence="4">
    <location>
        <begin position="23"/>
        <end position="166"/>
    </location>
</feature>
<name>A0A9P1FYJ4_9DINO</name>
<dbReference type="EMBL" id="CAMXCT020001771">
    <property type="protein sequence ID" value="CAL1146261.1"/>
    <property type="molecule type" value="Genomic_DNA"/>
</dbReference>
<dbReference type="InterPro" id="IPR008580">
    <property type="entry name" value="PPPDE_dom"/>
</dbReference>
<dbReference type="Proteomes" id="UP001152797">
    <property type="component" value="Unassembled WGS sequence"/>
</dbReference>
<reference evidence="6" key="2">
    <citation type="submission" date="2024-04" db="EMBL/GenBank/DDBJ databases">
        <authorList>
            <person name="Chen Y."/>
            <person name="Shah S."/>
            <person name="Dougan E. K."/>
            <person name="Thang M."/>
            <person name="Chan C."/>
        </authorList>
    </citation>
    <scope>NUCLEOTIDE SEQUENCE [LARGE SCALE GENOMIC DNA]</scope>
</reference>
<dbReference type="SMART" id="SM01179">
    <property type="entry name" value="DUF862"/>
    <property type="match status" value="1"/>
</dbReference>
<dbReference type="AlphaFoldDB" id="A0A9P1FYJ4"/>
<dbReference type="EMBL" id="CAMXCT030001771">
    <property type="protein sequence ID" value="CAL4780198.1"/>
    <property type="molecule type" value="Genomic_DNA"/>
</dbReference>
<sequence>MAWCCGGEFSSDEEQEEEEEGLAEVTVHVYDVSHSTKVEHANDILYRLGTGIFHAAVEVYGLEWSYGKSKGSGVFSCQPRSCKAHHFRESVPMGKTRCTPEEVQNILREMRKEWRGPDYELLKRNCTHFSDDFCRRLGLRRLPRWILNLSAAGVTVKGGVIYLKSVSSAPGVAAVAKAGSIDSAVIALLEKGRERREATHGEDVESPFHASDLARGVVQLGQDVRHVDHDGRVHVRDVMAGMKAVLYRRATSNSAIRMPSV</sequence>
<dbReference type="EMBL" id="CAMXCT010001771">
    <property type="protein sequence ID" value="CAI3992886.1"/>
    <property type="molecule type" value="Genomic_DNA"/>
</dbReference>
<evidence type="ECO:0000256" key="2">
    <source>
        <dbReference type="ARBA" id="ARBA00022670"/>
    </source>
</evidence>
<evidence type="ECO:0000313" key="6">
    <source>
        <dbReference type="EMBL" id="CAL1146261.1"/>
    </source>
</evidence>
<dbReference type="OrthoDB" id="412286at2759"/>
<gene>
    <name evidence="5" type="ORF">C1SCF055_LOCUS19680</name>
</gene>
<evidence type="ECO:0000313" key="8">
    <source>
        <dbReference type="Proteomes" id="UP001152797"/>
    </source>
</evidence>
<dbReference type="GO" id="GO:0101005">
    <property type="term" value="F:deubiquitinase activity"/>
    <property type="evidence" value="ECO:0007669"/>
    <property type="project" value="TreeGrafter"/>
</dbReference>
<keyword evidence="2" id="KW-0645">Protease</keyword>
<comment type="similarity">
    <text evidence="1">Belongs to the DeSI family.</text>
</comment>
<evidence type="ECO:0000313" key="5">
    <source>
        <dbReference type="EMBL" id="CAI3992886.1"/>
    </source>
</evidence>
<keyword evidence="8" id="KW-1185">Reference proteome</keyword>
<keyword evidence="3" id="KW-0378">Hydrolase</keyword>
<proteinExistence type="inferred from homology"/>
<dbReference type="PANTHER" id="PTHR12378:SF9">
    <property type="entry name" value="OS06G0107000 PROTEIN"/>
    <property type="match status" value="1"/>
</dbReference>
<dbReference type="InterPro" id="IPR042266">
    <property type="entry name" value="PPPDE_sf"/>
</dbReference>
<evidence type="ECO:0000313" key="7">
    <source>
        <dbReference type="EMBL" id="CAL4780198.1"/>
    </source>
</evidence>
<evidence type="ECO:0000256" key="1">
    <source>
        <dbReference type="ARBA" id="ARBA00008140"/>
    </source>
</evidence>